<organism evidence="1">
    <name type="scientific">Halomonas campaniensis</name>
    <dbReference type="NCBI Taxonomy" id="213554"/>
    <lineage>
        <taxon>Bacteria</taxon>
        <taxon>Pseudomonadati</taxon>
        <taxon>Pseudomonadota</taxon>
        <taxon>Gammaproteobacteria</taxon>
        <taxon>Oceanospirillales</taxon>
        <taxon>Halomonadaceae</taxon>
        <taxon>Halomonas</taxon>
    </lineage>
</organism>
<proteinExistence type="predicted"/>
<protein>
    <submittedName>
        <fullName evidence="1">Uncharacterized protein</fullName>
    </submittedName>
</protein>
<accession>A0A3D0KH10</accession>
<sequence>MPGEDVKGAYWGSRWFAVTDDPKTARVEQVDLVSDGVIGTSDRVICPATPELEGCQSCESEEDAVKKRILAQTESKIVELICAIELSKLRIENNRLLKDKTELAQNSDSNDRLDIKKWTEELKELRQLRRAKVIVA</sequence>
<reference evidence="1" key="1">
    <citation type="journal article" date="2018" name="Nat. Biotechnol.">
        <title>A standardized bacterial taxonomy based on genome phylogeny substantially revises the tree of life.</title>
        <authorList>
            <person name="Parks D.H."/>
            <person name="Chuvochina M."/>
            <person name="Waite D.W."/>
            <person name="Rinke C."/>
            <person name="Skarshewski A."/>
            <person name="Chaumeil P.A."/>
            <person name="Hugenholtz P."/>
        </authorList>
    </citation>
    <scope>NUCLEOTIDE SEQUENCE [LARGE SCALE GENOMIC DNA]</scope>
    <source>
        <strain evidence="1">UBA11284</strain>
    </source>
</reference>
<comment type="caution">
    <text evidence="1">The sequence shown here is derived from an EMBL/GenBank/DDBJ whole genome shotgun (WGS) entry which is preliminary data.</text>
</comment>
<gene>
    <name evidence="1" type="ORF">DEO68_10775</name>
</gene>
<evidence type="ECO:0000313" key="1">
    <source>
        <dbReference type="EMBL" id="HCA02645.1"/>
    </source>
</evidence>
<dbReference type="AlphaFoldDB" id="A0A3D0KH10"/>
<name>A0A3D0KH10_9GAMM</name>
<dbReference type="EMBL" id="DOTR01000055">
    <property type="protein sequence ID" value="HCA02645.1"/>
    <property type="molecule type" value="Genomic_DNA"/>
</dbReference>